<feature type="transmembrane region" description="Helical" evidence="1">
    <location>
        <begin position="169"/>
        <end position="193"/>
    </location>
</feature>
<evidence type="ECO:0000313" key="3">
    <source>
        <dbReference type="Proteomes" id="UP000198707"/>
    </source>
</evidence>
<dbReference type="EMBL" id="FNYV01000005">
    <property type="protein sequence ID" value="SEJ56330.1"/>
    <property type="molecule type" value="Genomic_DNA"/>
</dbReference>
<gene>
    <name evidence="2" type="ORF">SAMN05443287_105264</name>
</gene>
<name>A0A1H7A393_9ACTN</name>
<keyword evidence="1" id="KW-0812">Transmembrane</keyword>
<feature type="transmembrane region" description="Helical" evidence="1">
    <location>
        <begin position="126"/>
        <end position="146"/>
    </location>
</feature>
<protein>
    <submittedName>
        <fullName evidence="2">Uncharacterized protein</fullName>
    </submittedName>
</protein>
<feature type="transmembrane region" description="Helical" evidence="1">
    <location>
        <begin position="200"/>
        <end position="216"/>
    </location>
</feature>
<dbReference type="AlphaFoldDB" id="A0A1H7A393"/>
<evidence type="ECO:0000313" key="2">
    <source>
        <dbReference type="EMBL" id="SEJ56330.1"/>
    </source>
</evidence>
<dbReference type="STRING" id="1144548.SAMN05443287_105264"/>
<sequence length="283" mass="28874">MRYRPILPAAAGTLAVVHVVGILTGLPLLREAEVAALLLLSAYALTARPSPRPWGVPVALAVLVVDAWITMQADPAVRSWQVLRPGSVDLTTGFATGLRLTWACLVLVLVLVVTERRHAARPGLRVIGGAVLAAVLVSGYAVARLLDVHLAAWEPSGADSGGPSWMETIAAAGLAVLAPLALAFGAIVLAALLAGGGRRFAAGGAALLALVALPHLDAALAPLPLPYAERGTPFTAAFQATALLPAPGPAAVTAVELAALLLLVVGLCARHAERAEPGSRSHQ</sequence>
<proteinExistence type="predicted"/>
<evidence type="ECO:0000256" key="1">
    <source>
        <dbReference type="SAM" id="Phobius"/>
    </source>
</evidence>
<feature type="transmembrane region" description="Helical" evidence="1">
    <location>
        <begin position="250"/>
        <end position="269"/>
    </location>
</feature>
<feature type="transmembrane region" description="Helical" evidence="1">
    <location>
        <begin position="7"/>
        <end position="26"/>
    </location>
</feature>
<dbReference type="OrthoDB" id="3406138at2"/>
<dbReference type="RefSeq" id="WP_092380677.1">
    <property type="nucleotide sequence ID" value="NZ_BOPI01000007.1"/>
</dbReference>
<keyword evidence="1" id="KW-1133">Transmembrane helix</keyword>
<keyword evidence="1" id="KW-0472">Membrane</keyword>
<accession>A0A1H7A393</accession>
<dbReference type="Proteomes" id="UP000198707">
    <property type="component" value="Unassembled WGS sequence"/>
</dbReference>
<feature type="transmembrane region" description="Helical" evidence="1">
    <location>
        <begin position="93"/>
        <end position="114"/>
    </location>
</feature>
<keyword evidence="3" id="KW-1185">Reference proteome</keyword>
<organism evidence="2 3">
    <name type="scientific">Micromonospora phaseoli</name>
    <dbReference type="NCBI Taxonomy" id="1144548"/>
    <lineage>
        <taxon>Bacteria</taxon>
        <taxon>Bacillati</taxon>
        <taxon>Actinomycetota</taxon>
        <taxon>Actinomycetes</taxon>
        <taxon>Micromonosporales</taxon>
        <taxon>Micromonosporaceae</taxon>
        <taxon>Micromonospora</taxon>
    </lineage>
</organism>
<reference evidence="3" key="1">
    <citation type="submission" date="2016-10" db="EMBL/GenBank/DDBJ databases">
        <authorList>
            <person name="Varghese N."/>
            <person name="Submissions S."/>
        </authorList>
    </citation>
    <scope>NUCLEOTIDE SEQUENCE [LARGE SCALE GENOMIC DNA]</scope>
    <source>
        <strain evidence="3">CGMCC 4.7038</strain>
    </source>
</reference>